<name>G5IHG9_9FIRM</name>
<dbReference type="PATRIC" id="fig|742737.3.peg.2947"/>
<organism evidence="1 2">
    <name type="scientific">Hungatella hathewayi WAL-18680</name>
    <dbReference type="NCBI Taxonomy" id="742737"/>
    <lineage>
        <taxon>Bacteria</taxon>
        <taxon>Bacillati</taxon>
        <taxon>Bacillota</taxon>
        <taxon>Clostridia</taxon>
        <taxon>Lachnospirales</taxon>
        <taxon>Lachnospiraceae</taxon>
        <taxon>Hungatella</taxon>
    </lineage>
</organism>
<dbReference type="EMBL" id="ADLN01000078">
    <property type="protein sequence ID" value="EHI59016.1"/>
    <property type="molecule type" value="Genomic_DNA"/>
</dbReference>
<comment type="caution">
    <text evidence="1">The sequence shown here is derived from an EMBL/GenBank/DDBJ whole genome shotgun (WGS) entry which is preliminary data.</text>
</comment>
<reference evidence="1 2" key="1">
    <citation type="submission" date="2011-08" db="EMBL/GenBank/DDBJ databases">
        <title>The Genome Sequence of Clostridium hathewayi WAL-18680.</title>
        <authorList>
            <consortium name="The Broad Institute Genome Sequencing Platform"/>
            <person name="Earl A."/>
            <person name="Ward D."/>
            <person name="Feldgarden M."/>
            <person name="Gevers D."/>
            <person name="Finegold S.M."/>
            <person name="Summanen P.H."/>
            <person name="Molitoris D.R."/>
            <person name="Song M."/>
            <person name="Daigneault M."/>
            <person name="Allen-Vercoe E."/>
            <person name="Young S.K."/>
            <person name="Zeng Q."/>
            <person name="Gargeya S."/>
            <person name="Fitzgerald M."/>
            <person name="Haas B."/>
            <person name="Abouelleil A."/>
            <person name="Alvarado L."/>
            <person name="Arachchi H.M."/>
            <person name="Berlin A."/>
            <person name="Brown A."/>
            <person name="Chapman S.B."/>
            <person name="Chen Z."/>
            <person name="Dunbar C."/>
            <person name="Freedman E."/>
            <person name="Gearin G."/>
            <person name="Gellesch M."/>
            <person name="Goldberg J."/>
            <person name="Griggs A."/>
            <person name="Gujja S."/>
            <person name="Heiman D."/>
            <person name="Howarth C."/>
            <person name="Larson L."/>
            <person name="Lui A."/>
            <person name="MacDonald P.J.P."/>
            <person name="Montmayeur A."/>
            <person name="Murphy C."/>
            <person name="Neiman D."/>
            <person name="Pearson M."/>
            <person name="Priest M."/>
            <person name="Roberts A."/>
            <person name="Saif S."/>
            <person name="Shea T."/>
            <person name="Shenoy N."/>
            <person name="Sisk P."/>
            <person name="Stolte C."/>
            <person name="Sykes S."/>
            <person name="Wortman J."/>
            <person name="Nusbaum C."/>
            <person name="Birren B."/>
        </authorList>
    </citation>
    <scope>NUCLEOTIDE SEQUENCE [LARGE SCALE GENOMIC DNA]</scope>
    <source>
        <strain evidence="1 2">WAL-18680</strain>
    </source>
</reference>
<evidence type="ECO:0000313" key="2">
    <source>
        <dbReference type="Proteomes" id="UP000005384"/>
    </source>
</evidence>
<keyword evidence="2" id="KW-1185">Reference proteome</keyword>
<dbReference type="OrthoDB" id="1730086at2"/>
<dbReference type="AlphaFoldDB" id="G5IHG9"/>
<accession>G5IHG9</accession>
<protein>
    <submittedName>
        <fullName evidence="1">Uncharacterized protein</fullName>
    </submittedName>
</protein>
<proteinExistence type="predicted"/>
<evidence type="ECO:0000313" key="1">
    <source>
        <dbReference type="EMBL" id="EHI59016.1"/>
    </source>
</evidence>
<dbReference type="HOGENOM" id="CLU_067283_0_0_9"/>
<dbReference type="Proteomes" id="UP000005384">
    <property type="component" value="Unassembled WGS sequence"/>
</dbReference>
<gene>
    <name evidence="1" type="ORF">HMPREF9473_02947</name>
</gene>
<sequence length="265" mass="29903">MKYAGQSFGKELLPFIGLAEPISVAPTEIIELEIRQMYEDFNYVMQDGSWSHFEFQSRDGGVEDLKRFRQYEVNVSSTYGVAVTTYVVYTGNVRNPMTSFTEGVNTYRIIPILMGEKDGDQIIAGVQEKLNEGVPLTKQNLLPLVLTPLMSGTGSIEERIKTILTLLKESEKNVNEKLSIENIKKLESIVYAFANKFLNPTELGNVEEVLKMSLLGQMIFEDGMETGMVKIVTTMLKKNKTAEEIHKDTDIPMKQIVKIKKSLES</sequence>